<dbReference type="EMBL" id="OX365898">
    <property type="protein sequence ID" value="CAI4056609.1"/>
    <property type="molecule type" value="Genomic_DNA"/>
</dbReference>
<dbReference type="InterPro" id="IPR036412">
    <property type="entry name" value="HAD-like_sf"/>
</dbReference>
<gene>
    <name evidence="1" type="primary">SKDI03G0790</name>
    <name evidence="1" type="ORF">SKDI_03G0790</name>
</gene>
<dbReference type="OrthoDB" id="10255128at2759"/>
<protein>
    <submittedName>
        <fullName evidence="1">Uncharacterized protein</fullName>
    </submittedName>
</protein>
<keyword evidence="2" id="KW-1185">Reference proteome</keyword>
<dbReference type="Proteomes" id="UP001162087">
    <property type="component" value="Chromosome 3"/>
</dbReference>
<accession>A0AA35JCN3</accession>
<dbReference type="Gene3D" id="3.40.50.1000">
    <property type="entry name" value="HAD superfamily/HAD-like"/>
    <property type="match status" value="1"/>
</dbReference>
<proteinExistence type="predicted"/>
<dbReference type="SUPFAM" id="SSF56784">
    <property type="entry name" value="HAD-like"/>
    <property type="match status" value="1"/>
</dbReference>
<name>A0AA35JCN3_SACK1</name>
<reference evidence="1" key="1">
    <citation type="submission" date="2022-10" db="EMBL/GenBank/DDBJ databases">
        <authorList>
            <person name="Byrne P K."/>
        </authorList>
    </citation>
    <scope>NUCLEOTIDE SEQUENCE</scope>
    <source>
        <strain evidence="1">IFO1802</strain>
    </source>
</reference>
<dbReference type="InterPro" id="IPR050849">
    <property type="entry name" value="HAD-like_hydrolase_phosphatase"/>
</dbReference>
<dbReference type="InterPro" id="IPR023214">
    <property type="entry name" value="HAD_sf"/>
</dbReference>
<evidence type="ECO:0000313" key="2">
    <source>
        <dbReference type="Proteomes" id="UP001162087"/>
    </source>
</evidence>
<dbReference type="PANTHER" id="PTHR28181:SF1">
    <property type="entry name" value="COLD TOLERANCE PROTEIN 1"/>
    <property type="match status" value="1"/>
</dbReference>
<evidence type="ECO:0000313" key="1">
    <source>
        <dbReference type="EMBL" id="CAI4056609.1"/>
    </source>
</evidence>
<sequence length="321" mass="37326">MRNIIISDFDETITRDDTIGTIAKLPYLLNPQLKPEWCHFTKNYMDGYHKYKYNGTRSLPLLSSDIPLRISRSNFDETFEEELKYQNHNRIIELNSVNEITKHQIFKSITLEQMKEFARDQNHDNRLLRDGFNRFCFSAIKNLDDFYVLSINWSSEFIYEVIGNKKLNPHHVFCNALKVLTEKSPATYSGEFDCRLLTGSDKIKTLNEILAKTDTRRNNNTEKETCCYWYIGDSETDLLPILHPSTNGVLLINPQENPSKFLKITNQIIGLSNEKISSFQSNNSVGWLKFCDKEGEYSAYLAKSWDSLHDLITQTTKSESK</sequence>
<dbReference type="PANTHER" id="PTHR28181">
    <property type="entry name" value="UPF0655 PROTEIN YCR015C"/>
    <property type="match status" value="1"/>
</dbReference>
<organism evidence="1 2">
    <name type="scientific">Saccharomyces kudriavzevii (strain ATCC MYA-4449 / AS 2.2408 / CBS 8840 / NBRC 1802 / NCYC 2889)</name>
    <name type="common">Yeast</name>
    <dbReference type="NCBI Taxonomy" id="226230"/>
    <lineage>
        <taxon>Eukaryota</taxon>
        <taxon>Fungi</taxon>
        <taxon>Dikarya</taxon>
        <taxon>Ascomycota</taxon>
        <taxon>Saccharomycotina</taxon>
        <taxon>Saccharomycetes</taxon>
        <taxon>Saccharomycetales</taxon>
        <taxon>Saccharomycetaceae</taxon>
        <taxon>Saccharomyces</taxon>
    </lineage>
</organism>